<protein>
    <submittedName>
        <fullName evidence="1">Uncharacterized protein</fullName>
    </submittedName>
</protein>
<evidence type="ECO:0000313" key="1">
    <source>
        <dbReference type="EMBL" id="KAF2084213.1"/>
    </source>
</evidence>
<accession>A0A9P4HPB7</accession>
<organism evidence="1 2">
    <name type="scientific">Saccharata proteae CBS 121410</name>
    <dbReference type="NCBI Taxonomy" id="1314787"/>
    <lineage>
        <taxon>Eukaryota</taxon>
        <taxon>Fungi</taxon>
        <taxon>Dikarya</taxon>
        <taxon>Ascomycota</taxon>
        <taxon>Pezizomycotina</taxon>
        <taxon>Dothideomycetes</taxon>
        <taxon>Dothideomycetes incertae sedis</taxon>
        <taxon>Botryosphaeriales</taxon>
        <taxon>Saccharataceae</taxon>
        <taxon>Saccharata</taxon>
    </lineage>
</organism>
<keyword evidence="2" id="KW-1185">Reference proteome</keyword>
<comment type="caution">
    <text evidence="1">The sequence shown here is derived from an EMBL/GenBank/DDBJ whole genome shotgun (WGS) entry which is preliminary data.</text>
</comment>
<gene>
    <name evidence="1" type="ORF">K490DRAFT_59794</name>
</gene>
<name>A0A9P4HPB7_9PEZI</name>
<reference evidence="1" key="1">
    <citation type="journal article" date="2020" name="Stud. Mycol.">
        <title>101 Dothideomycetes genomes: a test case for predicting lifestyles and emergence of pathogens.</title>
        <authorList>
            <person name="Haridas S."/>
            <person name="Albert R."/>
            <person name="Binder M."/>
            <person name="Bloem J."/>
            <person name="Labutti K."/>
            <person name="Salamov A."/>
            <person name="Andreopoulos B."/>
            <person name="Baker S."/>
            <person name="Barry K."/>
            <person name="Bills G."/>
            <person name="Bluhm B."/>
            <person name="Cannon C."/>
            <person name="Castanera R."/>
            <person name="Culley D."/>
            <person name="Daum C."/>
            <person name="Ezra D."/>
            <person name="Gonzalez J."/>
            <person name="Henrissat B."/>
            <person name="Kuo A."/>
            <person name="Liang C."/>
            <person name="Lipzen A."/>
            <person name="Lutzoni F."/>
            <person name="Magnuson J."/>
            <person name="Mondo S."/>
            <person name="Nolan M."/>
            <person name="Ohm R."/>
            <person name="Pangilinan J."/>
            <person name="Park H.-J."/>
            <person name="Ramirez L."/>
            <person name="Alfaro M."/>
            <person name="Sun H."/>
            <person name="Tritt A."/>
            <person name="Yoshinaga Y."/>
            <person name="Zwiers L.-H."/>
            <person name="Turgeon B."/>
            <person name="Goodwin S."/>
            <person name="Spatafora J."/>
            <person name="Crous P."/>
            <person name="Grigoriev I."/>
        </authorList>
    </citation>
    <scope>NUCLEOTIDE SEQUENCE</scope>
    <source>
        <strain evidence="1">CBS 121410</strain>
    </source>
</reference>
<sequence>MAPPSQACALASCCSSVTTSSDDGRLDHLIILHTNADSARNFRLLADRLVTGVCAKLTSDHLRDASHPVSIGLQPLMLPLALSTPAECAFEGFQDKLAIPHVEDILVESRTRLTKSMSRLLLSGHATIFVTRSKISVSIPPSCRPTNTATTSRFTWRPNVRRRHAFTIVLTDREPPPVVLSGKWCSSTSPHLRRPSVKAKLIQPYHRNAIEVRNSVRELDQMLVGTVLMQVQMSRPTAGDVMLHQKFRPMDTASATPDHDPNTITPPNGKEVIDPAMCG</sequence>
<dbReference type="AlphaFoldDB" id="A0A9P4HPB7"/>
<evidence type="ECO:0000313" key="2">
    <source>
        <dbReference type="Proteomes" id="UP000799776"/>
    </source>
</evidence>
<dbReference type="EMBL" id="ML978744">
    <property type="protein sequence ID" value="KAF2084213.1"/>
    <property type="molecule type" value="Genomic_DNA"/>
</dbReference>
<proteinExistence type="predicted"/>
<dbReference type="Proteomes" id="UP000799776">
    <property type="component" value="Unassembled WGS sequence"/>
</dbReference>